<dbReference type="Proteomes" id="UP000663859">
    <property type="component" value="Unassembled WGS sequence"/>
</dbReference>
<accession>A0A8J2BVF1</accession>
<dbReference type="AlphaFoldDB" id="A0A8J2BVF1"/>
<sequence length="38" mass="4170">MVKSASFAAAVEMIEVDWVYTSLIGAVNYARHHATRSS</sequence>
<evidence type="ECO:0000313" key="2">
    <source>
        <dbReference type="Proteomes" id="UP000663859"/>
    </source>
</evidence>
<organism evidence="1 2">
    <name type="scientific">Candidatus Methylacidithermus pantelleriae</name>
    <dbReference type="NCBI Taxonomy" id="2744239"/>
    <lineage>
        <taxon>Bacteria</taxon>
        <taxon>Pseudomonadati</taxon>
        <taxon>Verrucomicrobiota</taxon>
        <taxon>Methylacidiphilae</taxon>
        <taxon>Methylacidiphilales</taxon>
        <taxon>Methylacidiphilaceae</taxon>
        <taxon>Candidatus Methylacidithermus</taxon>
    </lineage>
</organism>
<evidence type="ECO:0000313" key="1">
    <source>
        <dbReference type="EMBL" id="CAF0702245.1"/>
    </source>
</evidence>
<proteinExistence type="predicted"/>
<dbReference type="EMBL" id="CAJNOB010000045">
    <property type="protein sequence ID" value="CAF0702245.1"/>
    <property type="molecule type" value="Genomic_DNA"/>
</dbReference>
<reference evidence="1" key="1">
    <citation type="submission" date="2021-02" db="EMBL/GenBank/DDBJ databases">
        <authorList>
            <person name="Cremers G."/>
            <person name="Picone N."/>
        </authorList>
    </citation>
    <scope>NUCLEOTIDE SEQUENCE</scope>
    <source>
        <strain evidence="1">PQ17</strain>
    </source>
</reference>
<keyword evidence="2" id="KW-1185">Reference proteome</keyword>
<name>A0A8J2BVF1_9BACT</name>
<comment type="caution">
    <text evidence="1">The sequence shown here is derived from an EMBL/GenBank/DDBJ whole genome shotgun (WGS) entry which is preliminary data.</text>
</comment>
<protein>
    <submittedName>
        <fullName evidence="1">Uncharacterized protein</fullName>
    </submittedName>
</protein>
<gene>
    <name evidence="1" type="ORF">MPNT_50010</name>
</gene>